<dbReference type="Proteomes" id="UP000215914">
    <property type="component" value="Unassembled WGS sequence"/>
</dbReference>
<dbReference type="Gramene" id="mRNA:HanXRQr2_Chr17g0780541">
    <property type="protein sequence ID" value="mRNA:HanXRQr2_Chr17g0780541"/>
    <property type="gene ID" value="HanXRQr2_Chr17g0780541"/>
</dbReference>
<protein>
    <submittedName>
        <fullName evidence="2">Uncharacterized protein</fullName>
    </submittedName>
</protein>
<evidence type="ECO:0000313" key="3">
    <source>
        <dbReference type="Proteomes" id="UP000215914"/>
    </source>
</evidence>
<name>A0A9K3GSC4_HELAN</name>
<evidence type="ECO:0000256" key="1">
    <source>
        <dbReference type="SAM" id="MobiDB-lite"/>
    </source>
</evidence>
<evidence type="ECO:0000313" key="2">
    <source>
        <dbReference type="EMBL" id="KAF5753476.1"/>
    </source>
</evidence>
<sequence length="181" mass="19504">MPWYMEHTVLYVSNPQLPAGPTSGFQDEGARAQMMSETMGLIHRSEDVDVIHGAAYRALEMSNVPQYTQYPTHLSQEPVDLVSYPRTQRLGRPRRRGRGGRNVQEAGTSNWGPNFETGGGSGSGGNEDENFAGNFGGSHNVGTMFADANIVPNNDNTDMGGSWQSVLATACSEGFDVGGVF</sequence>
<gene>
    <name evidence="2" type="ORF">HanXRQr2_Chr17g0780541</name>
</gene>
<accession>A0A9K3GSC4</accession>
<dbReference type="AlphaFoldDB" id="A0A9K3GSC4"/>
<dbReference type="EMBL" id="MNCJ02000332">
    <property type="protein sequence ID" value="KAF5753476.1"/>
    <property type="molecule type" value="Genomic_DNA"/>
</dbReference>
<reference evidence="2" key="2">
    <citation type="submission" date="2020-06" db="EMBL/GenBank/DDBJ databases">
        <title>Helianthus annuus Genome sequencing and assembly Release 2.</title>
        <authorList>
            <person name="Gouzy J."/>
            <person name="Langlade N."/>
            <person name="Munos S."/>
        </authorList>
    </citation>
    <scope>NUCLEOTIDE SEQUENCE</scope>
    <source>
        <tissue evidence="2">Leaves</tissue>
    </source>
</reference>
<feature type="region of interest" description="Disordered" evidence="1">
    <location>
        <begin position="90"/>
        <end position="129"/>
    </location>
</feature>
<comment type="caution">
    <text evidence="2">The sequence shown here is derived from an EMBL/GenBank/DDBJ whole genome shotgun (WGS) entry which is preliminary data.</text>
</comment>
<organism evidence="2 3">
    <name type="scientific">Helianthus annuus</name>
    <name type="common">Common sunflower</name>
    <dbReference type="NCBI Taxonomy" id="4232"/>
    <lineage>
        <taxon>Eukaryota</taxon>
        <taxon>Viridiplantae</taxon>
        <taxon>Streptophyta</taxon>
        <taxon>Embryophyta</taxon>
        <taxon>Tracheophyta</taxon>
        <taxon>Spermatophyta</taxon>
        <taxon>Magnoliopsida</taxon>
        <taxon>eudicotyledons</taxon>
        <taxon>Gunneridae</taxon>
        <taxon>Pentapetalae</taxon>
        <taxon>asterids</taxon>
        <taxon>campanulids</taxon>
        <taxon>Asterales</taxon>
        <taxon>Asteraceae</taxon>
        <taxon>Asteroideae</taxon>
        <taxon>Heliantheae alliance</taxon>
        <taxon>Heliantheae</taxon>
        <taxon>Helianthus</taxon>
    </lineage>
</organism>
<proteinExistence type="predicted"/>
<keyword evidence="3" id="KW-1185">Reference proteome</keyword>
<reference evidence="2" key="1">
    <citation type="journal article" date="2017" name="Nature">
        <title>The sunflower genome provides insights into oil metabolism, flowering and Asterid evolution.</title>
        <authorList>
            <person name="Badouin H."/>
            <person name="Gouzy J."/>
            <person name="Grassa C.J."/>
            <person name="Murat F."/>
            <person name="Staton S.E."/>
            <person name="Cottret L."/>
            <person name="Lelandais-Briere C."/>
            <person name="Owens G.L."/>
            <person name="Carrere S."/>
            <person name="Mayjonade B."/>
            <person name="Legrand L."/>
            <person name="Gill N."/>
            <person name="Kane N.C."/>
            <person name="Bowers J.E."/>
            <person name="Hubner S."/>
            <person name="Bellec A."/>
            <person name="Berard A."/>
            <person name="Berges H."/>
            <person name="Blanchet N."/>
            <person name="Boniface M.C."/>
            <person name="Brunel D."/>
            <person name="Catrice O."/>
            <person name="Chaidir N."/>
            <person name="Claudel C."/>
            <person name="Donnadieu C."/>
            <person name="Faraut T."/>
            <person name="Fievet G."/>
            <person name="Helmstetter N."/>
            <person name="King M."/>
            <person name="Knapp S.J."/>
            <person name="Lai Z."/>
            <person name="Le Paslier M.C."/>
            <person name="Lippi Y."/>
            <person name="Lorenzon L."/>
            <person name="Mandel J.R."/>
            <person name="Marage G."/>
            <person name="Marchand G."/>
            <person name="Marquand E."/>
            <person name="Bret-Mestries E."/>
            <person name="Morien E."/>
            <person name="Nambeesan S."/>
            <person name="Nguyen T."/>
            <person name="Pegot-Espagnet P."/>
            <person name="Pouilly N."/>
            <person name="Raftis F."/>
            <person name="Sallet E."/>
            <person name="Schiex T."/>
            <person name="Thomas J."/>
            <person name="Vandecasteele C."/>
            <person name="Vares D."/>
            <person name="Vear F."/>
            <person name="Vautrin S."/>
            <person name="Crespi M."/>
            <person name="Mangin B."/>
            <person name="Burke J.M."/>
            <person name="Salse J."/>
            <person name="Munos S."/>
            <person name="Vincourt P."/>
            <person name="Rieseberg L.H."/>
            <person name="Langlade N.B."/>
        </authorList>
    </citation>
    <scope>NUCLEOTIDE SEQUENCE</scope>
    <source>
        <tissue evidence="2">Leaves</tissue>
    </source>
</reference>
<feature type="compositionally biased region" description="Basic residues" evidence="1">
    <location>
        <begin position="90"/>
        <end position="99"/>
    </location>
</feature>